<dbReference type="GO" id="GO:0008171">
    <property type="term" value="F:O-methyltransferase activity"/>
    <property type="evidence" value="ECO:0007669"/>
    <property type="project" value="InterPro"/>
</dbReference>
<dbReference type="InterPro" id="IPR016461">
    <property type="entry name" value="COMT-like"/>
</dbReference>
<dbReference type="InterPro" id="IPR029063">
    <property type="entry name" value="SAM-dependent_MTases_sf"/>
</dbReference>
<reference evidence="5 6" key="2">
    <citation type="submission" date="2015-05" db="EMBL/GenBank/DDBJ databases">
        <authorList>
            <person name="Morales-Cruz A."/>
            <person name="Amrine K.C."/>
            <person name="Cantu D."/>
        </authorList>
    </citation>
    <scope>NUCLEOTIDE SEQUENCE [LARGE SCALE GENOMIC DNA]</scope>
    <source>
        <strain evidence="5">DA912</strain>
    </source>
</reference>
<keyword evidence="2" id="KW-0808">Transferase</keyword>
<dbReference type="PROSITE" id="PS51683">
    <property type="entry name" value="SAM_OMT_II"/>
    <property type="match status" value="1"/>
</dbReference>
<evidence type="ECO:0000259" key="4">
    <source>
        <dbReference type="Pfam" id="PF00891"/>
    </source>
</evidence>
<dbReference type="EMBL" id="LCUC01000589">
    <property type="protein sequence ID" value="KKY29866.1"/>
    <property type="molecule type" value="Genomic_DNA"/>
</dbReference>
<keyword evidence="3" id="KW-0949">S-adenosyl-L-methionine</keyword>
<reference evidence="5 6" key="1">
    <citation type="submission" date="2015-05" db="EMBL/GenBank/DDBJ databases">
        <title>Distinctive expansion of gene families associated with plant cell wall degradation and secondary metabolism in the genomes of grapevine trunk pathogens.</title>
        <authorList>
            <person name="Lawrence D.P."/>
            <person name="Travadon R."/>
            <person name="Rolshausen P.E."/>
            <person name="Baumgartner K."/>
        </authorList>
    </citation>
    <scope>NUCLEOTIDE SEQUENCE [LARGE SCALE GENOMIC DNA]</scope>
    <source>
        <strain evidence="5">DA912</strain>
    </source>
</reference>
<sequence>MGSYPRASGARPRADLTGESPLFVDIGGALGLDSARLLDKHPDLPPGAGLVVQDLPEVTTKHGAKEQLDPFITRMAHDFFAPQPLGGARACFVHAVPHDWPDDERVRIFESMRGPMTRGYSRLLIYKIVLPARSEENWGRLLGRSGLRVVGISRHPRAVESVIEAELS</sequence>
<evidence type="ECO:0000313" key="5">
    <source>
        <dbReference type="EMBL" id="KKY29866.1"/>
    </source>
</evidence>
<evidence type="ECO:0000256" key="3">
    <source>
        <dbReference type="ARBA" id="ARBA00022691"/>
    </source>
</evidence>
<comment type="caution">
    <text evidence="5">The sequence shown here is derived from an EMBL/GenBank/DDBJ whole genome shotgun (WGS) entry which is preliminary data.</text>
</comment>
<evidence type="ECO:0000313" key="6">
    <source>
        <dbReference type="Proteomes" id="UP000034680"/>
    </source>
</evidence>
<protein>
    <recommendedName>
        <fullName evidence="4">O-methyltransferase C-terminal domain-containing protein</fullName>
    </recommendedName>
</protein>
<dbReference type="Pfam" id="PF00891">
    <property type="entry name" value="Methyltransf_2"/>
    <property type="match status" value="1"/>
</dbReference>
<dbReference type="Gene3D" id="3.40.50.150">
    <property type="entry name" value="Vaccinia Virus protein VP39"/>
    <property type="match status" value="1"/>
</dbReference>
<evidence type="ECO:0000256" key="2">
    <source>
        <dbReference type="ARBA" id="ARBA00022679"/>
    </source>
</evidence>
<keyword evidence="1" id="KW-0489">Methyltransferase</keyword>
<evidence type="ECO:0000256" key="1">
    <source>
        <dbReference type="ARBA" id="ARBA00022603"/>
    </source>
</evidence>
<accession>A0A0G2F6M0</accession>
<feature type="domain" description="O-methyltransferase C-terminal" evidence="4">
    <location>
        <begin position="22"/>
        <end position="136"/>
    </location>
</feature>
<name>A0A0G2F6M0_9PEZI</name>
<proteinExistence type="predicted"/>
<gene>
    <name evidence="5" type="ORF">UCDDA912_g10202</name>
</gene>
<dbReference type="GO" id="GO:0032259">
    <property type="term" value="P:methylation"/>
    <property type="evidence" value="ECO:0007669"/>
    <property type="project" value="UniProtKB-KW"/>
</dbReference>
<dbReference type="InterPro" id="IPR001077">
    <property type="entry name" value="COMT_C"/>
</dbReference>
<dbReference type="Proteomes" id="UP000034680">
    <property type="component" value="Unassembled WGS sequence"/>
</dbReference>
<dbReference type="PANTHER" id="PTHR43712">
    <property type="entry name" value="PUTATIVE (AFU_ORTHOLOGUE AFUA_4G14580)-RELATED"/>
    <property type="match status" value="1"/>
</dbReference>
<keyword evidence="6" id="KW-1185">Reference proteome</keyword>
<dbReference type="PANTHER" id="PTHR43712:SF8">
    <property type="entry name" value="O-METHYLTRANSFERASE AF390-400"/>
    <property type="match status" value="1"/>
</dbReference>
<dbReference type="AlphaFoldDB" id="A0A0G2F6M0"/>
<dbReference type="SUPFAM" id="SSF53335">
    <property type="entry name" value="S-adenosyl-L-methionine-dependent methyltransferases"/>
    <property type="match status" value="1"/>
</dbReference>
<organism evidence="5 6">
    <name type="scientific">Diaporthe ampelina</name>
    <dbReference type="NCBI Taxonomy" id="1214573"/>
    <lineage>
        <taxon>Eukaryota</taxon>
        <taxon>Fungi</taxon>
        <taxon>Dikarya</taxon>
        <taxon>Ascomycota</taxon>
        <taxon>Pezizomycotina</taxon>
        <taxon>Sordariomycetes</taxon>
        <taxon>Sordariomycetidae</taxon>
        <taxon>Diaporthales</taxon>
        <taxon>Diaporthaceae</taxon>
        <taxon>Diaporthe</taxon>
    </lineage>
</organism>
<dbReference type="OrthoDB" id="2410195at2759"/>